<dbReference type="SUPFAM" id="SSF88713">
    <property type="entry name" value="Glycoside hydrolase/deacetylase"/>
    <property type="match status" value="1"/>
</dbReference>
<dbReference type="InterPro" id="IPR011330">
    <property type="entry name" value="Glyco_hydro/deAcase_b/a-brl"/>
</dbReference>
<dbReference type="EMBL" id="JABBGM010000002">
    <property type="protein sequence ID" value="NML93242.1"/>
    <property type="molecule type" value="Genomic_DNA"/>
</dbReference>
<dbReference type="AlphaFoldDB" id="A0A7Y0BMQ5"/>
<name>A0A7Y0BMQ5_9SPHN</name>
<keyword evidence="2" id="KW-1185">Reference proteome</keyword>
<gene>
    <name evidence="1" type="ORF">HHL27_06100</name>
</gene>
<dbReference type="Gene3D" id="3.20.20.370">
    <property type="entry name" value="Glycoside hydrolase/deacetylase"/>
    <property type="match status" value="1"/>
</dbReference>
<dbReference type="GO" id="GO:0005975">
    <property type="term" value="P:carbohydrate metabolic process"/>
    <property type="evidence" value="ECO:0007669"/>
    <property type="project" value="InterPro"/>
</dbReference>
<dbReference type="Pfam" id="PF10096">
    <property type="entry name" value="DUF2334"/>
    <property type="match status" value="1"/>
</dbReference>
<proteinExistence type="predicted"/>
<dbReference type="RefSeq" id="WP_169492485.1">
    <property type="nucleotide sequence ID" value="NZ_JABBGM010000002.1"/>
</dbReference>
<protein>
    <submittedName>
        <fullName evidence="1">DUF2334 domain-containing protein</fullName>
    </submittedName>
</protein>
<dbReference type="Proteomes" id="UP000583556">
    <property type="component" value="Unassembled WGS sequence"/>
</dbReference>
<dbReference type="InterPro" id="IPR018763">
    <property type="entry name" value="DUF2334"/>
</dbReference>
<accession>A0A7Y0BMQ5</accession>
<sequence length="260" mass="28285">MDRTASPSPAHSDKRRLLVSIHDVSPRSESQVDRLAELIERHTGPARFAMLVIPDHWREAPIAGNAAFATRLRGWADAGIEMFLHGWSHRDETPATEGLAGFKGKHMTAGEGEFLNLPPSEALVRMREGRDLLEDILGRPVTGFIAPAWLYGEGAHAALRALGLPLAEDHMKVWRPTTGEVVARGPVVTWASRSKGRIASSLAFARLARTVLPLALPTLRLAVHPGDTTVPALMDSIDRTLARFVRSHAPARYAELGSSG</sequence>
<reference evidence="1 2" key="1">
    <citation type="submission" date="2020-04" db="EMBL/GenBank/DDBJ databases">
        <title>Novosphingobium sp. TW-4 isolated from soil.</title>
        <authorList>
            <person name="Dahal R.H."/>
            <person name="Chaudhary D.K."/>
        </authorList>
    </citation>
    <scope>NUCLEOTIDE SEQUENCE [LARGE SCALE GENOMIC DNA]</scope>
    <source>
        <strain evidence="1 2">TW-4</strain>
    </source>
</reference>
<evidence type="ECO:0000313" key="1">
    <source>
        <dbReference type="EMBL" id="NML93242.1"/>
    </source>
</evidence>
<comment type="caution">
    <text evidence="1">The sequence shown here is derived from an EMBL/GenBank/DDBJ whole genome shotgun (WGS) entry which is preliminary data.</text>
</comment>
<dbReference type="CDD" id="cd11374">
    <property type="entry name" value="CE4_u10"/>
    <property type="match status" value="1"/>
</dbReference>
<organism evidence="1 2">
    <name type="scientific">Novosphingobium olei</name>
    <dbReference type="NCBI Taxonomy" id="2728851"/>
    <lineage>
        <taxon>Bacteria</taxon>
        <taxon>Pseudomonadati</taxon>
        <taxon>Pseudomonadota</taxon>
        <taxon>Alphaproteobacteria</taxon>
        <taxon>Sphingomonadales</taxon>
        <taxon>Sphingomonadaceae</taxon>
        <taxon>Novosphingobium</taxon>
    </lineage>
</organism>
<evidence type="ECO:0000313" key="2">
    <source>
        <dbReference type="Proteomes" id="UP000583556"/>
    </source>
</evidence>